<dbReference type="GO" id="GO:0000981">
    <property type="term" value="F:DNA-binding transcription factor activity, RNA polymerase II-specific"/>
    <property type="evidence" value="ECO:0007669"/>
    <property type="project" value="TreeGrafter"/>
</dbReference>
<protein>
    <submittedName>
        <fullName evidence="4">Rel homology dimerisation domain-containing protein</fullName>
    </submittedName>
</protein>
<dbReference type="GO" id="GO:0000978">
    <property type="term" value="F:RNA polymerase II cis-regulatory region sequence-specific DNA binding"/>
    <property type="evidence" value="ECO:0007669"/>
    <property type="project" value="TreeGrafter"/>
</dbReference>
<feature type="region of interest" description="Disordered" evidence="1">
    <location>
        <begin position="197"/>
        <end position="226"/>
    </location>
</feature>
<accession>A0A914YBL5</accession>
<evidence type="ECO:0000256" key="1">
    <source>
        <dbReference type="SAM" id="MobiDB-lite"/>
    </source>
</evidence>
<feature type="domain" description="Rel homology dimerisation" evidence="2">
    <location>
        <begin position="1"/>
        <end position="93"/>
    </location>
</feature>
<feature type="compositionally biased region" description="Basic and acidic residues" evidence="1">
    <location>
        <begin position="197"/>
        <end position="211"/>
    </location>
</feature>
<dbReference type="GO" id="GO:0005667">
    <property type="term" value="C:transcription regulator complex"/>
    <property type="evidence" value="ECO:0007669"/>
    <property type="project" value="TreeGrafter"/>
</dbReference>
<dbReference type="InterPro" id="IPR013783">
    <property type="entry name" value="Ig-like_fold"/>
</dbReference>
<dbReference type="InterPro" id="IPR008366">
    <property type="entry name" value="NFAT"/>
</dbReference>
<sequence length="226" mass="25284">MSLQTSPARGGSDLFIIGRNFDRNTAVVFREYKNDGSLAWNAEAAVDKQFLHQCHIVCSIPTYHNLYRGGNVSVTIRCGQKSSHPINFAYTPSGANRGRNQGFQSTILTIIVSLNFPEEFTDWRPPSSPQYNHRNFDDIYDYSLPTNSGNNSTSIFGPTPVTSSGLEYTTVTSNKYSNEYETTSRSSSFGYDALKKTYNDKSESTSPEGKRPRLQLFRYSNSSNSS</sequence>
<keyword evidence="3" id="KW-1185">Reference proteome</keyword>
<dbReference type="PANTHER" id="PTHR12533">
    <property type="entry name" value="NFAT"/>
    <property type="match status" value="1"/>
</dbReference>
<dbReference type="WBParaSite" id="PSU_v2.g16674.t1">
    <property type="protein sequence ID" value="PSU_v2.g16674.t1"/>
    <property type="gene ID" value="PSU_v2.g16674"/>
</dbReference>
<dbReference type="PANTHER" id="PTHR12533:SF7">
    <property type="entry name" value="NFAT NUCLEAR FACTOR, ISOFORM B"/>
    <property type="match status" value="1"/>
</dbReference>
<name>A0A914YBL5_9BILA</name>
<evidence type="ECO:0000313" key="4">
    <source>
        <dbReference type="WBParaSite" id="PSU_v2.g16674.t1"/>
    </source>
</evidence>
<proteinExistence type="predicted"/>
<dbReference type="InterPro" id="IPR014756">
    <property type="entry name" value="Ig_E-set"/>
</dbReference>
<dbReference type="Gene3D" id="2.60.40.10">
    <property type="entry name" value="Immunoglobulins"/>
    <property type="match status" value="1"/>
</dbReference>
<dbReference type="Pfam" id="PF16179">
    <property type="entry name" value="RHD_dimer"/>
    <property type="match status" value="1"/>
</dbReference>
<evidence type="ECO:0000259" key="2">
    <source>
        <dbReference type="Pfam" id="PF16179"/>
    </source>
</evidence>
<organism evidence="3 4">
    <name type="scientific">Panagrolaimus superbus</name>
    <dbReference type="NCBI Taxonomy" id="310955"/>
    <lineage>
        <taxon>Eukaryota</taxon>
        <taxon>Metazoa</taxon>
        <taxon>Ecdysozoa</taxon>
        <taxon>Nematoda</taxon>
        <taxon>Chromadorea</taxon>
        <taxon>Rhabditida</taxon>
        <taxon>Tylenchina</taxon>
        <taxon>Panagrolaimomorpha</taxon>
        <taxon>Panagrolaimoidea</taxon>
        <taxon>Panagrolaimidae</taxon>
        <taxon>Panagrolaimus</taxon>
    </lineage>
</organism>
<dbReference type="SUPFAM" id="SSF81296">
    <property type="entry name" value="E set domains"/>
    <property type="match status" value="1"/>
</dbReference>
<evidence type="ECO:0000313" key="3">
    <source>
        <dbReference type="Proteomes" id="UP000887577"/>
    </source>
</evidence>
<dbReference type="InterPro" id="IPR032397">
    <property type="entry name" value="RHD_dimer"/>
</dbReference>
<dbReference type="AlphaFoldDB" id="A0A914YBL5"/>
<reference evidence="4" key="1">
    <citation type="submission" date="2022-11" db="UniProtKB">
        <authorList>
            <consortium name="WormBaseParasite"/>
        </authorList>
    </citation>
    <scope>IDENTIFICATION</scope>
</reference>
<dbReference type="Proteomes" id="UP000887577">
    <property type="component" value="Unplaced"/>
</dbReference>